<dbReference type="EMBL" id="CM047897">
    <property type="protein sequence ID" value="KAJ0112934.1"/>
    <property type="molecule type" value="Genomic_DNA"/>
</dbReference>
<keyword evidence="2" id="KW-1185">Reference proteome</keyword>
<accession>A0ACC1CBR8</accession>
<protein>
    <submittedName>
        <fullName evidence="1">Uncharacterized protein</fullName>
    </submittedName>
</protein>
<proteinExistence type="predicted"/>
<evidence type="ECO:0000313" key="2">
    <source>
        <dbReference type="Proteomes" id="UP001164250"/>
    </source>
</evidence>
<name>A0ACC1CBR8_9ROSI</name>
<dbReference type="Proteomes" id="UP001164250">
    <property type="component" value="Chromosome 1"/>
</dbReference>
<comment type="caution">
    <text evidence="1">The sequence shown here is derived from an EMBL/GenBank/DDBJ whole genome shotgun (WGS) entry which is preliminary data.</text>
</comment>
<evidence type="ECO:0000313" key="1">
    <source>
        <dbReference type="EMBL" id="KAJ0112934.1"/>
    </source>
</evidence>
<sequence length="183" mass="21535">MDNFNGMGYRFHPTEDEIINHFLELKMKYGTDFSAVIKEVDISNFEPWELPDQSPLSSDDQEWYFFSTIAYKPSNKSTSKRVVERTTRAGFWKVTGKDREIYDDNSGQLIGKRKALVFYQGHGSNAVKTNWAMHEYHSQTVHQAYICSHLPYIFLPCIPVSQDDHDICSNLLHYLRFFKLYDW</sequence>
<reference evidence="2" key="1">
    <citation type="journal article" date="2023" name="G3 (Bethesda)">
        <title>Genome assembly and association tests identify interacting loci associated with vigor, precocity, and sex in interspecific pistachio rootstocks.</title>
        <authorList>
            <person name="Palmer W."/>
            <person name="Jacygrad E."/>
            <person name="Sagayaradj S."/>
            <person name="Cavanaugh K."/>
            <person name="Han R."/>
            <person name="Bertier L."/>
            <person name="Beede B."/>
            <person name="Kafkas S."/>
            <person name="Golino D."/>
            <person name="Preece J."/>
            <person name="Michelmore R."/>
        </authorList>
    </citation>
    <scope>NUCLEOTIDE SEQUENCE [LARGE SCALE GENOMIC DNA]</scope>
</reference>
<gene>
    <name evidence="1" type="ORF">Patl1_00719</name>
</gene>
<organism evidence="1 2">
    <name type="scientific">Pistacia atlantica</name>
    <dbReference type="NCBI Taxonomy" id="434234"/>
    <lineage>
        <taxon>Eukaryota</taxon>
        <taxon>Viridiplantae</taxon>
        <taxon>Streptophyta</taxon>
        <taxon>Embryophyta</taxon>
        <taxon>Tracheophyta</taxon>
        <taxon>Spermatophyta</taxon>
        <taxon>Magnoliopsida</taxon>
        <taxon>eudicotyledons</taxon>
        <taxon>Gunneridae</taxon>
        <taxon>Pentapetalae</taxon>
        <taxon>rosids</taxon>
        <taxon>malvids</taxon>
        <taxon>Sapindales</taxon>
        <taxon>Anacardiaceae</taxon>
        <taxon>Pistacia</taxon>
    </lineage>
</organism>